<dbReference type="RefSeq" id="WP_169020980.1">
    <property type="nucleotide sequence ID" value="NZ_JABBMT010000027.1"/>
</dbReference>
<protein>
    <submittedName>
        <fullName evidence="1">Four helix bundle protein</fullName>
    </submittedName>
</protein>
<proteinExistence type="predicted"/>
<name>A0A7Y0HDK9_9GAMM</name>
<accession>A0A7Y0HDK9</accession>
<dbReference type="CDD" id="cd16377">
    <property type="entry name" value="23S_rRNA_IVP_like"/>
    <property type="match status" value="1"/>
</dbReference>
<organism evidence="1 2">
    <name type="scientific">Pseudoalteromonas arctica</name>
    <dbReference type="NCBI Taxonomy" id="394751"/>
    <lineage>
        <taxon>Bacteria</taxon>
        <taxon>Pseudomonadati</taxon>
        <taxon>Pseudomonadota</taxon>
        <taxon>Gammaproteobacteria</taxon>
        <taxon>Alteromonadales</taxon>
        <taxon>Pseudoalteromonadaceae</taxon>
        <taxon>Pseudoalteromonas</taxon>
    </lineage>
</organism>
<keyword evidence="2" id="KW-1185">Reference proteome</keyword>
<comment type="caution">
    <text evidence="1">The sequence shown here is derived from an EMBL/GenBank/DDBJ whole genome shotgun (WGS) entry which is preliminary data.</text>
</comment>
<evidence type="ECO:0000313" key="2">
    <source>
        <dbReference type="Proteomes" id="UP000570493"/>
    </source>
</evidence>
<dbReference type="InterPro" id="IPR012657">
    <property type="entry name" value="23S_rRNA-intervening_sequence"/>
</dbReference>
<sequence length="119" mass="13364">MRTHENLRAWQYSMDLVEAIYKETASYPNDERFGLINQLRRAAVSVPSNIAEGGARGSDAEFIRFLYIARGSLSEMQTQLKIANRLGFAPLNKTTAELIENTFAQLGGLINSLKARKEQ</sequence>
<dbReference type="EMBL" id="JABBMT010000027">
    <property type="protein sequence ID" value="NMM42037.1"/>
    <property type="molecule type" value="Genomic_DNA"/>
</dbReference>
<reference evidence="1" key="1">
    <citation type="submission" date="2020-04" db="EMBL/GenBank/DDBJ databases">
        <title>Genome Sequencing for Pseudoaltermonas arctica.</title>
        <authorList>
            <person name="Elkins N.S."/>
        </authorList>
    </citation>
    <scope>NUCLEOTIDE SEQUENCE [LARGE SCALE GENOMIC DNA]</scope>
    <source>
        <strain evidence="1">NEC-BIFX-2020_0012</strain>
    </source>
</reference>
<dbReference type="SUPFAM" id="SSF158446">
    <property type="entry name" value="IVS-encoded protein-like"/>
    <property type="match status" value="1"/>
</dbReference>
<dbReference type="NCBIfam" id="TIGR02436">
    <property type="entry name" value="four helix bundle protein"/>
    <property type="match status" value="1"/>
</dbReference>
<dbReference type="PANTHER" id="PTHR38471:SF2">
    <property type="entry name" value="FOUR HELIX BUNDLE PROTEIN"/>
    <property type="match status" value="1"/>
</dbReference>
<gene>
    <name evidence="1" type="ORF">HHO47_14725</name>
</gene>
<dbReference type="PANTHER" id="PTHR38471">
    <property type="entry name" value="FOUR HELIX BUNDLE PROTEIN"/>
    <property type="match status" value="1"/>
</dbReference>
<dbReference type="InterPro" id="IPR036583">
    <property type="entry name" value="23S_rRNA_IVS_sf"/>
</dbReference>
<dbReference type="AlphaFoldDB" id="A0A7Y0HDK9"/>
<dbReference type="Proteomes" id="UP000570493">
    <property type="component" value="Unassembled WGS sequence"/>
</dbReference>
<dbReference type="Pfam" id="PF05635">
    <property type="entry name" value="23S_rRNA_IVP"/>
    <property type="match status" value="1"/>
</dbReference>
<evidence type="ECO:0000313" key="1">
    <source>
        <dbReference type="EMBL" id="NMM42037.1"/>
    </source>
</evidence>
<dbReference type="Gene3D" id="1.20.1440.60">
    <property type="entry name" value="23S rRNA-intervening sequence"/>
    <property type="match status" value="1"/>
</dbReference>